<evidence type="ECO:0000313" key="2">
    <source>
        <dbReference type="Proteomes" id="UP000075920"/>
    </source>
</evidence>
<reference evidence="2" key="1">
    <citation type="submission" date="2013-03" db="EMBL/GenBank/DDBJ databases">
        <title>The Genome Sequence of Anopheles minimus MINIMUS1.</title>
        <authorList>
            <consortium name="The Broad Institute Genomics Platform"/>
            <person name="Neafsey D.E."/>
            <person name="Walton C."/>
            <person name="Walker B."/>
            <person name="Young S.K."/>
            <person name="Zeng Q."/>
            <person name="Gargeya S."/>
            <person name="Fitzgerald M."/>
            <person name="Haas B."/>
            <person name="Abouelleil A."/>
            <person name="Allen A.W."/>
            <person name="Alvarado L."/>
            <person name="Arachchi H.M."/>
            <person name="Berlin A.M."/>
            <person name="Chapman S.B."/>
            <person name="Gainer-Dewar J."/>
            <person name="Goldberg J."/>
            <person name="Griggs A."/>
            <person name="Gujja S."/>
            <person name="Hansen M."/>
            <person name="Howarth C."/>
            <person name="Imamovic A."/>
            <person name="Ireland A."/>
            <person name="Larimer J."/>
            <person name="McCowan C."/>
            <person name="Murphy C."/>
            <person name="Pearson M."/>
            <person name="Poon T.W."/>
            <person name="Priest M."/>
            <person name="Roberts A."/>
            <person name="Saif S."/>
            <person name="Shea T."/>
            <person name="Sisk P."/>
            <person name="Sykes S."/>
            <person name="Wortman J."/>
            <person name="Nusbaum C."/>
            <person name="Birren B."/>
        </authorList>
    </citation>
    <scope>NUCLEOTIDE SEQUENCE [LARGE SCALE GENOMIC DNA]</scope>
    <source>
        <strain evidence="2">MINIMUS1</strain>
    </source>
</reference>
<proteinExistence type="predicted"/>
<name>A0A182WNR1_9DIPT</name>
<protein>
    <submittedName>
        <fullName evidence="1">Uncharacterized protein</fullName>
    </submittedName>
</protein>
<evidence type="ECO:0000313" key="1">
    <source>
        <dbReference type="EnsemblMetazoa" id="AMIN014338-PA"/>
    </source>
</evidence>
<accession>A0A182WNR1</accession>
<organism evidence="1 2">
    <name type="scientific">Anopheles minimus</name>
    <dbReference type="NCBI Taxonomy" id="112268"/>
    <lineage>
        <taxon>Eukaryota</taxon>
        <taxon>Metazoa</taxon>
        <taxon>Ecdysozoa</taxon>
        <taxon>Arthropoda</taxon>
        <taxon>Hexapoda</taxon>
        <taxon>Insecta</taxon>
        <taxon>Pterygota</taxon>
        <taxon>Neoptera</taxon>
        <taxon>Endopterygota</taxon>
        <taxon>Diptera</taxon>
        <taxon>Nematocera</taxon>
        <taxon>Culicoidea</taxon>
        <taxon>Culicidae</taxon>
        <taxon>Anophelinae</taxon>
        <taxon>Anopheles</taxon>
    </lineage>
</organism>
<sequence>MKLHNTQCLSDDFPQIRVFSAQRHHPRKIIGHIKPTHGTDAYGTKVFFFIASAIAR</sequence>
<reference evidence="1" key="2">
    <citation type="submission" date="2020-05" db="UniProtKB">
        <authorList>
            <consortium name="EnsemblMetazoa"/>
        </authorList>
    </citation>
    <scope>IDENTIFICATION</scope>
    <source>
        <strain evidence="1">MINIMUS1</strain>
    </source>
</reference>
<dbReference type="VEuPathDB" id="VectorBase:AMIN014338"/>
<dbReference type="EnsemblMetazoa" id="AMIN014338-RA">
    <property type="protein sequence ID" value="AMIN014338-PA"/>
    <property type="gene ID" value="AMIN014338"/>
</dbReference>
<dbReference type="Proteomes" id="UP000075920">
    <property type="component" value="Unassembled WGS sequence"/>
</dbReference>
<dbReference type="AlphaFoldDB" id="A0A182WNR1"/>
<keyword evidence="2" id="KW-1185">Reference proteome</keyword>